<dbReference type="AlphaFoldDB" id="K0UPM8"/>
<dbReference type="PATRIC" id="fig|1194972.3.peg.4064"/>
<keyword evidence="3" id="KW-1185">Reference proteome</keyword>
<proteinExistence type="predicted"/>
<dbReference type="HOGENOM" id="CLU_1728870_0_0_11"/>
<comment type="caution">
    <text evidence="2">The sequence shown here is derived from an EMBL/GenBank/DDBJ whole genome shotgun (WGS) entry which is preliminary data.</text>
</comment>
<accession>K0UPM8</accession>
<dbReference type="Proteomes" id="UP000006072">
    <property type="component" value="Unassembled WGS sequence"/>
</dbReference>
<keyword evidence="1" id="KW-0472">Membrane</keyword>
<keyword evidence="1" id="KW-1133">Transmembrane helix</keyword>
<sequence length="176" mass="18435">MGDFTAAKAKLKEWGRRYLPCETAGTAGEFGAAAAVYATTGSTALAAVAATVGASVGYYAVAFAAALRGAHRDLAHRRAVPRTALASLLALRSVVIEFGPAELIDSIVVRPLAFYLGPALFGHVVAGWIFGKVVSDAAFYACAIVSYERFSALLVRRRPEPRKETARESAATVSAA</sequence>
<dbReference type="RefSeq" id="WP_003930058.1">
    <property type="nucleotide sequence ID" value="NZ_JH814688.1"/>
</dbReference>
<gene>
    <name evidence="2" type="ORF">MVAC_20403</name>
</gene>
<protein>
    <submittedName>
        <fullName evidence="2">Uncharacterized protein</fullName>
    </submittedName>
</protein>
<dbReference type="eggNOG" id="ENOG5031R8B">
    <property type="taxonomic scope" value="Bacteria"/>
</dbReference>
<name>K0UPM8_MYCVA</name>
<evidence type="ECO:0000313" key="3">
    <source>
        <dbReference type="Proteomes" id="UP000006072"/>
    </source>
</evidence>
<evidence type="ECO:0000256" key="1">
    <source>
        <dbReference type="SAM" id="Phobius"/>
    </source>
</evidence>
<evidence type="ECO:0000313" key="2">
    <source>
        <dbReference type="EMBL" id="EJZ06935.1"/>
    </source>
</evidence>
<keyword evidence="1" id="KW-0812">Transmembrane</keyword>
<organism evidence="2 3">
    <name type="scientific">Mycolicibacterium vaccae ATCC 25954</name>
    <dbReference type="NCBI Taxonomy" id="1194972"/>
    <lineage>
        <taxon>Bacteria</taxon>
        <taxon>Bacillati</taxon>
        <taxon>Actinomycetota</taxon>
        <taxon>Actinomycetes</taxon>
        <taxon>Mycobacteriales</taxon>
        <taxon>Mycobacteriaceae</taxon>
        <taxon>Mycolicibacterium</taxon>
    </lineage>
</organism>
<reference evidence="2 3" key="1">
    <citation type="journal article" date="2012" name="J. Bacteriol.">
        <title>Complete Genome Sequence of Mycobacterium vaccae Type Strain ATCC 25954.</title>
        <authorList>
            <person name="Ho Y.S."/>
            <person name="Adroub S.A."/>
            <person name="Abadi M."/>
            <person name="Al Alwan B."/>
            <person name="Alkhateeb R."/>
            <person name="Gao G."/>
            <person name="Ragab A."/>
            <person name="Ali S."/>
            <person name="van Soolingen D."/>
            <person name="Bitter W."/>
            <person name="Pain A."/>
            <person name="Abdallah A.M."/>
        </authorList>
    </citation>
    <scope>NUCLEOTIDE SEQUENCE [LARGE SCALE GENOMIC DNA]</scope>
    <source>
        <strain evidence="2 3">ATCC 25954</strain>
    </source>
</reference>
<feature type="transmembrane region" description="Helical" evidence="1">
    <location>
        <begin position="44"/>
        <end position="67"/>
    </location>
</feature>
<dbReference type="EMBL" id="ALQA01000050">
    <property type="protein sequence ID" value="EJZ06935.1"/>
    <property type="molecule type" value="Genomic_DNA"/>
</dbReference>